<reference evidence="2 3" key="1">
    <citation type="submission" date="2022-07" db="EMBL/GenBank/DDBJ databases">
        <title>Genome-wide signatures of adaptation to extreme environments.</title>
        <authorList>
            <person name="Cho C.H."/>
            <person name="Yoon H.S."/>
        </authorList>
    </citation>
    <scope>NUCLEOTIDE SEQUENCE [LARGE SCALE GENOMIC DNA]</scope>
    <source>
        <strain evidence="2 3">DBV 063 E5</strain>
    </source>
</reference>
<feature type="region of interest" description="Disordered" evidence="1">
    <location>
        <begin position="126"/>
        <end position="176"/>
    </location>
</feature>
<dbReference type="Proteomes" id="UP001301350">
    <property type="component" value="Unassembled WGS sequence"/>
</dbReference>
<gene>
    <name evidence="2" type="ORF">CDCA_CDCA05G1541</name>
</gene>
<feature type="compositionally biased region" description="Basic and acidic residues" evidence="1">
    <location>
        <begin position="64"/>
        <end position="74"/>
    </location>
</feature>
<keyword evidence="3" id="KW-1185">Reference proteome</keyword>
<comment type="caution">
    <text evidence="2">The sequence shown here is derived from an EMBL/GenBank/DDBJ whole genome shotgun (WGS) entry which is preliminary data.</text>
</comment>
<evidence type="ECO:0000256" key="1">
    <source>
        <dbReference type="SAM" id="MobiDB-lite"/>
    </source>
</evidence>
<feature type="region of interest" description="Disordered" evidence="1">
    <location>
        <begin position="29"/>
        <end position="108"/>
    </location>
</feature>
<feature type="compositionally biased region" description="Basic and acidic residues" evidence="1">
    <location>
        <begin position="167"/>
        <end position="176"/>
    </location>
</feature>
<evidence type="ECO:0000313" key="3">
    <source>
        <dbReference type="Proteomes" id="UP001301350"/>
    </source>
</evidence>
<dbReference type="AlphaFoldDB" id="A0AAV9ITU5"/>
<name>A0AAV9ITU5_CYACA</name>
<protein>
    <submittedName>
        <fullName evidence="2">Uncharacterized protein</fullName>
    </submittedName>
</protein>
<sequence>MGDRATGSPRDTSAAAECVERLLFQSAVQERGRKREPLTQTVTPSPLLQQVRGFLPQLQQANTELRERRERNEPVEMEMEEDAVGDSRRGRRRRGRSGRSGGPHSGAVVELTLMYDPSWGELVADHGDQVGGVTEGDDFEGSAPSLLLPEERAPDHTAAIREVSPVRAEDATRRAH</sequence>
<dbReference type="EMBL" id="JANCYW010000005">
    <property type="protein sequence ID" value="KAK4535516.1"/>
    <property type="molecule type" value="Genomic_DNA"/>
</dbReference>
<accession>A0AAV9ITU5</accession>
<feature type="compositionally biased region" description="Acidic residues" evidence="1">
    <location>
        <begin position="75"/>
        <end position="84"/>
    </location>
</feature>
<proteinExistence type="predicted"/>
<feature type="compositionally biased region" description="Basic and acidic residues" evidence="1">
    <location>
        <begin position="149"/>
        <end position="159"/>
    </location>
</feature>
<evidence type="ECO:0000313" key="2">
    <source>
        <dbReference type="EMBL" id="KAK4535516.1"/>
    </source>
</evidence>
<feature type="compositionally biased region" description="Polar residues" evidence="1">
    <location>
        <begin position="38"/>
        <end position="48"/>
    </location>
</feature>
<organism evidence="2 3">
    <name type="scientific">Cyanidium caldarium</name>
    <name type="common">Red alga</name>
    <dbReference type="NCBI Taxonomy" id="2771"/>
    <lineage>
        <taxon>Eukaryota</taxon>
        <taxon>Rhodophyta</taxon>
        <taxon>Bangiophyceae</taxon>
        <taxon>Cyanidiales</taxon>
        <taxon>Cyanidiaceae</taxon>
        <taxon>Cyanidium</taxon>
    </lineage>
</organism>